<feature type="compositionally biased region" description="Acidic residues" evidence="1">
    <location>
        <begin position="524"/>
        <end position="544"/>
    </location>
</feature>
<evidence type="ECO:0008006" key="4">
    <source>
        <dbReference type="Google" id="ProtNLM"/>
    </source>
</evidence>
<protein>
    <recommendedName>
        <fullName evidence="4">F-box domain-containing protein</fullName>
    </recommendedName>
</protein>
<dbReference type="InterPro" id="IPR036047">
    <property type="entry name" value="F-box-like_dom_sf"/>
</dbReference>
<dbReference type="CDD" id="cd09917">
    <property type="entry name" value="F-box_SF"/>
    <property type="match status" value="1"/>
</dbReference>
<proteinExistence type="predicted"/>
<dbReference type="EMBL" id="ML014372">
    <property type="protein sequence ID" value="RKO98730.1"/>
    <property type="molecule type" value="Genomic_DNA"/>
</dbReference>
<feature type="compositionally biased region" description="Low complexity" evidence="1">
    <location>
        <begin position="1"/>
        <end position="12"/>
    </location>
</feature>
<organism evidence="2 3">
    <name type="scientific">Caulochytrium protostelioides</name>
    <dbReference type="NCBI Taxonomy" id="1555241"/>
    <lineage>
        <taxon>Eukaryota</taxon>
        <taxon>Fungi</taxon>
        <taxon>Fungi incertae sedis</taxon>
        <taxon>Chytridiomycota</taxon>
        <taxon>Chytridiomycota incertae sedis</taxon>
        <taxon>Chytridiomycetes</taxon>
        <taxon>Caulochytriales</taxon>
        <taxon>Caulochytriaceae</taxon>
        <taxon>Caulochytrium</taxon>
    </lineage>
</organism>
<feature type="compositionally biased region" description="Low complexity" evidence="1">
    <location>
        <begin position="69"/>
        <end position="88"/>
    </location>
</feature>
<feature type="region of interest" description="Disordered" evidence="1">
    <location>
        <begin position="48"/>
        <end position="102"/>
    </location>
</feature>
<evidence type="ECO:0000256" key="1">
    <source>
        <dbReference type="SAM" id="MobiDB-lite"/>
    </source>
</evidence>
<feature type="compositionally biased region" description="Basic and acidic residues" evidence="1">
    <location>
        <begin position="613"/>
        <end position="625"/>
    </location>
</feature>
<dbReference type="SUPFAM" id="SSF81383">
    <property type="entry name" value="F-box domain"/>
    <property type="match status" value="1"/>
</dbReference>
<keyword evidence="3" id="KW-1185">Reference proteome</keyword>
<evidence type="ECO:0000313" key="2">
    <source>
        <dbReference type="EMBL" id="RKO98730.1"/>
    </source>
</evidence>
<feature type="compositionally biased region" description="Low complexity" evidence="1">
    <location>
        <begin position="510"/>
        <end position="523"/>
    </location>
</feature>
<feature type="compositionally biased region" description="Low complexity" evidence="1">
    <location>
        <begin position="594"/>
        <end position="612"/>
    </location>
</feature>
<feature type="region of interest" description="Disordered" evidence="1">
    <location>
        <begin position="1"/>
        <end position="27"/>
    </location>
</feature>
<name>A0A4P9X2G8_9FUNG</name>
<accession>A0A4P9X2G8</accession>
<dbReference type="Proteomes" id="UP000274922">
    <property type="component" value="Unassembled WGS sequence"/>
</dbReference>
<sequence>MPSSAPTTAAAAAKRRSKRPAPAIYGPDVMNGIISEIVLLALAEHSGAKATPDGGVAPPETGRHPLDPAAAASAAASAAAAVPSDPQASLPPSPPSRPDTRPGVDLPVEIWIQVLSYLDLSSLVRMSVTHVAPRPSRVSDTRYHGCRHYQLHLHPQMLVTKRFYEAYLVNLRRRATRRDVYILALGRALTPALEAAFESRRFGRNVVECIKWALSSRGPGAHYTAFPVVIRHLSHVINTCISVDEGVDSVLDYASGVAERFRARLRGMAQDGFAGRVDMTWGMADLCHAIRYNRQDHFDRIMRSPDINFAYDDWQVLFRCTDHDRDYMMFAILDDPRFPWHDYTVNGALLSCVSQQLGWAELILGHPGVQINASDHLFFKYALEHEVGSDVILDCVLSHPDFEPDAKLFARWISSKTIPARAWQYVLQCTYGGWIGPRSTELNAFFTRLLCAHHPALHAVDWEQAHGSGWTIAEPATLQTYAAMLAQINPSAVGSTNGRHVHGGPGGDAAPGASSHDAAATAAMEEEVESDDGASEWNTDDETTDAAAGLFRLPTAGSNRGAADNRPPSRAMGRRGDPEDPEPVDPRPPASYEARQAAARQAAARQAAAQQADARETDAMEVDHA</sequence>
<gene>
    <name evidence="2" type="ORF">CXG81DRAFT_28463</name>
</gene>
<evidence type="ECO:0000313" key="3">
    <source>
        <dbReference type="Proteomes" id="UP000274922"/>
    </source>
</evidence>
<dbReference type="AlphaFoldDB" id="A0A4P9X2G8"/>
<reference evidence="3" key="1">
    <citation type="journal article" date="2018" name="Nat. Microbiol.">
        <title>Leveraging single-cell genomics to expand the fungal tree of life.</title>
        <authorList>
            <person name="Ahrendt S.R."/>
            <person name="Quandt C.A."/>
            <person name="Ciobanu D."/>
            <person name="Clum A."/>
            <person name="Salamov A."/>
            <person name="Andreopoulos B."/>
            <person name="Cheng J.F."/>
            <person name="Woyke T."/>
            <person name="Pelin A."/>
            <person name="Henrissat B."/>
            <person name="Reynolds N.K."/>
            <person name="Benny G.L."/>
            <person name="Smith M.E."/>
            <person name="James T.Y."/>
            <person name="Grigoriev I.V."/>
        </authorList>
    </citation>
    <scope>NUCLEOTIDE SEQUENCE [LARGE SCALE GENOMIC DNA]</scope>
    <source>
        <strain evidence="3">ATCC 52028</strain>
    </source>
</reference>
<feature type="region of interest" description="Disordered" evidence="1">
    <location>
        <begin position="494"/>
        <end position="625"/>
    </location>
</feature>